<dbReference type="PANTHER" id="PTHR43104">
    <property type="entry name" value="L-2-HYDROXYGLUTARATE DEHYDROGENASE, MITOCHONDRIAL"/>
    <property type="match status" value="1"/>
</dbReference>
<evidence type="ECO:0000256" key="8">
    <source>
        <dbReference type="ARBA" id="ARBA00041137"/>
    </source>
</evidence>
<comment type="similarity">
    <text evidence="6">Belongs to the L2HGDH family.</text>
</comment>
<reference evidence="10 11" key="1">
    <citation type="submission" date="2020-01" db="EMBL/GenBank/DDBJ databases">
        <authorList>
            <person name="Gupta K D."/>
        </authorList>
    </citation>
    <scope>NUCLEOTIDE SEQUENCE [LARGE SCALE GENOMIC DNA]</scope>
</reference>
<dbReference type="Proteomes" id="UP000467700">
    <property type="component" value="Unassembled WGS sequence"/>
</dbReference>
<keyword evidence="2" id="KW-0285">Flavoprotein</keyword>
<dbReference type="Pfam" id="PF01266">
    <property type="entry name" value="DAO"/>
    <property type="match status" value="1"/>
</dbReference>
<keyword evidence="3" id="KW-0274">FAD</keyword>
<comment type="cofactor">
    <cofactor evidence="1">
        <name>FAD</name>
        <dbReference type="ChEBI" id="CHEBI:57692"/>
    </cofactor>
</comment>
<dbReference type="EMBL" id="CACVBS010000028">
    <property type="protein sequence ID" value="CAA7260290.1"/>
    <property type="molecule type" value="Genomic_DNA"/>
</dbReference>
<accession>A0A8S0VTG5</accession>
<dbReference type="OrthoDB" id="498204at2759"/>
<gene>
    <name evidence="10" type="ORF">AAE3_LOCUS2007</name>
</gene>
<evidence type="ECO:0000256" key="3">
    <source>
        <dbReference type="ARBA" id="ARBA00022827"/>
    </source>
</evidence>
<dbReference type="SUPFAM" id="SSF51905">
    <property type="entry name" value="FAD/NAD(P)-binding domain"/>
    <property type="match status" value="1"/>
</dbReference>
<dbReference type="AlphaFoldDB" id="A0A8S0VTG5"/>
<dbReference type="Gene3D" id="3.30.9.10">
    <property type="entry name" value="D-Amino Acid Oxidase, subunit A, domain 2"/>
    <property type="match status" value="1"/>
</dbReference>
<keyword evidence="11" id="KW-1185">Reference proteome</keyword>
<keyword evidence="4" id="KW-0560">Oxidoreductase</keyword>
<evidence type="ECO:0000256" key="7">
    <source>
        <dbReference type="ARBA" id="ARBA00038878"/>
    </source>
</evidence>
<evidence type="ECO:0000313" key="10">
    <source>
        <dbReference type="EMBL" id="CAA7260290.1"/>
    </source>
</evidence>
<evidence type="ECO:0000256" key="1">
    <source>
        <dbReference type="ARBA" id="ARBA00001974"/>
    </source>
</evidence>
<dbReference type="EC" id="1.1.99.2" evidence="7"/>
<evidence type="ECO:0000256" key="4">
    <source>
        <dbReference type="ARBA" id="ARBA00023002"/>
    </source>
</evidence>
<proteinExistence type="inferred from homology"/>
<dbReference type="GO" id="GO:0047545">
    <property type="term" value="F:(S)-2-hydroxyglutarate dehydrogenase activity"/>
    <property type="evidence" value="ECO:0007669"/>
    <property type="project" value="UniProtKB-EC"/>
</dbReference>
<evidence type="ECO:0000256" key="6">
    <source>
        <dbReference type="ARBA" id="ARBA00037941"/>
    </source>
</evidence>
<evidence type="ECO:0000313" key="11">
    <source>
        <dbReference type="Proteomes" id="UP000467700"/>
    </source>
</evidence>
<dbReference type="PANTHER" id="PTHR43104:SF4">
    <property type="entry name" value="L-2-HYDROXYGLUTARATE DEHYDROGENASE, MITOCHONDRIAL"/>
    <property type="match status" value="1"/>
</dbReference>
<evidence type="ECO:0000256" key="5">
    <source>
        <dbReference type="ARBA" id="ARBA00036066"/>
    </source>
</evidence>
<dbReference type="Gene3D" id="3.50.50.60">
    <property type="entry name" value="FAD/NAD(P)-binding domain"/>
    <property type="match status" value="1"/>
</dbReference>
<comment type="catalytic activity">
    <reaction evidence="5">
        <text>(S)-2-hydroxyglutarate + A = 2-oxoglutarate + AH2</text>
        <dbReference type="Rhea" id="RHEA:21252"/>
        <dbReference type="ChEBI" id="CHEBI:13193"/>
        <dbReference type="ChEBI" id="CHEBI:16782"/>
        <dbReference type="ChEBI" id="CHEBI:16810"/>
        <dbReference type="ChEBI" id="CHEBI:17499"/>
        <dbReference type="EC" id="1.1.99.2"/>
    </reaction>
</comment>
<dbReference type="InterPro" id="IPR006076">
    <property type="entry name" value="FAD-dep_OxRdtase"/>
</dbReference>
<protein>
    <recommendedName>
        <fullName evidence="8">L-2-hydroxyglutarate dehydrogenase, mitochondrial</fullName>
        <ecNumber evidence="7">1.1.99.2</ecNumber>
    </recommendedName>
</protein>
<organism evidence="10 11">
    <name type="scientific">Cyclocybe aegerita</name>
    <name type="common">Black poplar mushroom</name>
    <name type="synonym">Agrocybe aegerita</name>
    <dbReference type="NCBI Taxonomy" id="1973307"/>
    <lineage>
        <taxon>Eukaryota</taxon>
        <taxon>Fungi</taxon>
        <taxon>Dikarya</taxon>
        <taxon>Basidiomycota</taxon>
        <taxon>Agaricomycotina</taxon>
        <taxon>Agaricomycetes</taxon>
        <taxon>Agaricomycetidae</taxon>
        <taxon>Agaricales</taxon>
        <taxon>Agaricineae</taxon>
        <taxon>Bolbitiaceae</taxon>
        <taxon>Cyclocybe</taxon>
    </lineage>
</organism>
<dbReference type="InterPro" id="IPR036188">
    <property type="entry name" value="FAD/NAD-bd_sf"/>
</dbReference>
<name>A0A8S0VTG5_CYCAE</name>
<evidence type="ECO:0000259" key="9">
    <source>
        <dbReference type="Pfam" id="PF01266"/>
    </source>
</evidence>
<comment type="caution">
    <text evidence="10">The sequence shown here is derived from an EMBL/GenBank/DDBJ whole genome shotgun (WGS) entry which is preliminary data.</text>
</comment>
<feature type="domain" description="FAD dependent oxidoreductase" evidence="9">
    <location>
        <begin position="27"/>
        <end position="449"/>
    </location>
</feature>
<sequence>MRSIKGLTRALNDSGRFKYKSPESVVDYLVVGGGIVGLAIAQRLCQKFPSKSTYLLERHAHVGEEISSRNSEVIHSGLYYPPDSLKTSLCLRGRNLMYERCRSNNIPFKQTGKLVVAREDQCAYIEGLYTKSLKLRWPAHSPEDAQKELVLPTKLLSREETREMEPDLSPDIVASLWCPQTGILDSHSFMESLEKDIMESEGGEIVYATNVVRIDPYQKSTSSVQGVPDVGAVDHGWVVQANSEGEEPYAVLARNLINSSGLSSTLVLNAVLPQEKRIPTYYARGSYASYHGPGVSSVKHLIYPCPHTGPNAHAFESLGTHLTLDLQGKIRFGPDIEWIDPPASDIKDNEEDSEIWTKLLVPDELRLHDMHQAVRNYLPGVTFDSLQPDYVGIRPKLIPPGRGFQDFSIRSHYPDVDAERKRRGAMVSLLGIESPGLTSSLAIAEMVVEDMLRLEA</sequence>
<evidence type="ECO:0000256" key="2">
    <source>
        <dbReference type="ARBA" id="ARBA00022630"/>
    </source>
</evidence>